<evidence type="ECO:0000313" key="9">
    <source>
        <dbReference type="Proteomes" id="UP001501323"/>
    </source>
</evidence>
<evidence type="ECO:0000256" key="4">
    <source>
        <dbReference type="ARBA" id="ARBA00022679"/>
    </source>
</evidence>
<evidence type="ECO:0000256" key="1">
    <source>
        <dbReference type="ARBA" id="ARBA00004236"/>
    </source>
</evidence>
<evidence type="ECO:0000256" key="3">
    <source>
        <dbReference type="ARBA" id="ARBA00022676"/>
    </source>
</evidence>
<sequence length="250" mass="26889">MIERGHGAEAATDGTTLLPTGAAPCMTRANQGADPLARMSIVVPVGPGDTTWPPLLAALRRDAPGAQLIPVFAEGDPQQSPADALRAPAGRARQQNAGASAATRDWLWFVHADTRLAPDALPALRDWLAQAPAALGWFRLRFADDGPPAMRWNARGANWRARVLGLPFGDQGLLLPRAAFLALGGFNPALDSGEDHALVWAARRAGLPLRAIDADLLTSARKYAMHGWLPTTLHHLRLTVAQAWREARRR</sequence>
<evidence type="ECO:0000256" key="6">
    <source>
        <dbReference type="SAM" id="MobiDB-lite"/>
    </source>
</evidence>
<dbReference type="InterPro" id="IPR001173">
    <property type="entry name" value="Glyco_trans_2-like"/>
</dbReference>
<dbReference type="SUPFAM" id="SSF53448">
    <property type="entry name" value="Nucleotide-diphospho-sugar transferases"/>
    <property type="match status" value="1"/>
</dbReference>
<dbReference type="Pfam" id="PF00535">
    <property type="entry name" value="Glycos_transf_2"/>
    <property type="match status" value="1"/>
</dbReference>
<keyword evidence="5" id="KW-0472">Membrane</keyword>
<proteinExistence type="predicted"/>
<evidence type="ECO:0000256" key="5">
    <source>
        <dbReference type="ARBA" id="ARBA00023136"/>
    </source>
</evidence>
<name>A0ABP9DSG0_9GAMM</name>
<comment type="caution">
    <text evidence="8">The sequence shown here is derived from an EMBL/GenBank/DDBJ whole genome shotgun (WGS) entry which is preliminary data.</text>
</comment>
<keyword evidence="3" id="KW-0328">Glycosyltransferase</keyword>
<protein>
    <submittedName>
        <fullName evidence="8">TIGR04283 family arsenosugar biosynthesis glycosyltransferase</fullName>
    </submittedName>
</protein>
<dbReference type="PANTHER" id="PTHR43646:SF2">
    <property type="entry name" value="GLYCOSYLTRANSFERASE 2-LIKE DOMAIN-CONTAINING PROTEIN"/>
    <property type="match status" value="1"/>
</dbReference>
<dbReference type="PANTHER" id="PTHR43646">
    <property type="entry name" value="GLYCOSYLTRANSFERASE"/>
    <property type="match status" value="1"/>
</dbReference>
<dbReference type="Gene3D" id="3.90.550.10">
    <property type="entry name" value="Spore Coat Polysaccharide Biosynthesis Protein SpsA, Chain A"/>
    <property type="match status" value="1"/>
</dbReference>
<keyword evidence="2" id="KW-1003">Cell membrane</keyword>
<evidence type="ECO:0000256" key="2">
    <source>
        <dbReference type="ARBA" id="ARBA00022475"/>
    </source>
</evidence>
<dbReference type="Proteomes" id="UP001501323">
    <property type="component" value="Unassembled WGS sequence"/>
</dbReference>
<organism evidence="8 9">
    <name type="scientific">Luteimonas vadosa</name>
    <dbReference type="NCBI Taxonomy" id="1165507"/>
    <lineage>
        <taxon>Bacteria</taxon>
        <taxon>Pseudomonadati</taxon>
        <taxon>Pseudomonadota</taxon>
        <taxon>Gammaproteobacteria</taxon>
        <taxon>Lysobacterales</taxon>
        <taxon>Lysobacteraceae</taxon>
        <taxon>Luteimonas</taxon>
    </lineage>
</organism>
<feature type="region of interest" description="Disordered" evidence="6">
    <location>
        <begin position="73"/>
        <end position="96"/>
    </location>
</feature>
<feature type="domain" description="Glycosyltransferase 2-like" evidence="7">
    <location>
        <begin position="90"/>
        <end position="154"/>
    </location>
</feature>
<keyword evidence="9" id="KW-1185">Reference proteome</keyword>
<accession>A0ABP9DSG0</accession>
<evidence type="ECO:0000259" key="7">
    <source>
        <dbReference type="Pfam" id="PF00535"/>
    </source>
</evidence>
<dbReference type="InterPro" id="IPR029044">
    <property type="entry name" value="Nucleotide-diphossugar_trans"/>
</dbReference>
<reference evidence="9" key="1">
    <citation type="journal article" date="2019" name="Int. J. Syst. Evol. Microbiol.">
        <title>The Global Catalogue of Microorganisms (GCM) 10K type strain sequencing project: providing services to taxonomists for standard genome sequencing and annotation.</title>
        <authorList>
            <consortium name="The Broad Institute Genomics Platform"/>
            <consortium name="The Broad Institute Genome Sequencing Center for Infectious Disease"/>
            <person name="Wu L."/>
            <person name="Ma J."/>
        </authorList>
    </citation>
    <scope>NUCLEOTIDE SEQUENCE [LARGE SCALE GENOMIC DNA]</scope>
    <source>
        <strain evidence="9">JCM 18392</strain>
    </source>
</reference>
<comment type="subcellular location">
    <subcellularLocation>
        <location evidence="1">Cell membrane</location>
    </subcellularLocation>
</comment>
<keyword evidence="4" id="KW-0808">Transferase</keyword>
<evidence type="ECO:0000313" key="8">
    <source>
        <dbReference type="EMBL" id="GAA4855258.1"/>
    </source>
</evidence>
<gene>
    <name evidence="8" type="ORF">GCM10023332_03570</name>
</gene>
<dbReference type="EMBL" id="BAABJY010000001">
    <property type="protein sequence ID" value="GAA4855258.1"/>
    <property type="molecule type" value="Genomic_DNA"/>
</dbReference>